<feature type="region of interest" description="Disordered" evidence="4">
    <location>
        <begin position="407"/>
        <end position="431"/>
    </location>
</feature>
<dbReference type="AlphaFoldDB" id="A0A9Q1K046"/>
<proteinExistence type="inferred from homology"/>
<keyword evidence="2 3" id="KW-0175">Coiled coil</keyword>
<evidence type="ECO:0000256" key="4">
    <source>
        <dbReference type="SAM" id="MobiDB-lite"/>
    </source>
</evidence>
<evidence type="ECO:0000256" key="1">
    <source>
        <dbReference type="ARBA" id="ARBA00005921"/>
    </source>
</evidence>
<reference evidence="5" key="1">
    <citation type="submission" date="2022-04" db="EMBL/GenBank/DDBJ databases">
        <title>Carnegiea gigantea Genome sequencing and assembly v2.</title>
        <authorList>
            <person name="Copetti D."/>
            <person name="Sanderson M.J."/>
            <person name="Burquez A."/>
            <person name="Wojciechowski M.F."/>
        </authorList>
    </citation>
    <scope>NUCLEOTIDE SEQUENCE</scope>
    <source>
        <strain evidence="5">SGP5-SGP5p</strain>
        <tissue evidence="5">Aerial part</tissue>
    </source>
</reference>
<evidence type="ECO:0000256" key="2">
    <source>
        <dbReference type="ARBA" id="ARBA00023054"/>
    </source>
</evidence>
<dbReference type="OrthoDB" id="1917992at2759"/>
<evidence type="ECO:0000313" key="6">
    <source>
        <dbReference type="Proteomes" id="UP001153076"/>
    </source>
</evidence>
<protein>
    <recommendedName>
        <fullName evidence="7">Filament-like plant protein 7</fullName>
    </recommendedName>
</protein>
<name>A0A9Q1K046_9CARY</name>
<sequence>MAEAEAAFLKQELDKALQQGEAAEQRLAHLEAALKDCMQEIGSLKGEQDERLQNAVKKATVDFEKAQKKLESKLAESNKRVTNLSAENSSLMKALLCKEKLIEDLDNGKAQLQAEFDMLMARLDSAQEDNAFLKYKCRFMEEELELLTEQREFSRRSTLENAKQINKLEAECQQLRNLIRKRLQSPTIGNFSEKPSKGTSFLIQRVYEMEEENKTLRDILSLNDTELQSWRLRCCQMASRLAEVEAQLKELSEDRQSGQLALPGFELSNREGISDSESWAGALSAESEHFRQGHIRNQAECQALELCEKNALIEAENYALVTTGIDTSGVESQLQSTSEGLVLQKRDSWLDEVLNLILEEHRVSNRSFSELLQDIEIVLGCKDGISKQKEESCSNISGLLPWKSPNATDTSGLNLQGTPSNNPSAEEKGQKIEDASFTREKIRKHFGFDRSKSENQLSVATTSRHNTLAQMIKIQSALQEENRDMKEKLQLVAEENVDLRKQLQESDENIGSLRREVDALRETKGVIEDQMENQRLINEDLDTQLTVAKAKLNEILHKLSSLEVELEDKNNCCEELEATCLELQLQLETISRKESPNPDVDQVAKKLKTESIQNWEGQLRALPSPDTMLVDMALCPTTTSTDPKAPASHKKSLASKRSSLRERMLAEDDDQSQRQALDSSNTKEKASDEDLQEPPSFNQSNIKALPAPEVKVRSSEQVGNLAIVPSKKPSRGFGFITKLFLRRKRSCSKMKTVPLQRSASPSIRQKDVLLVA</sequence>
<dbReference type="PANTHER" id="PTHR31580">
    <property type="entry name" value="FILAMENT-LIKE PLANT PROTEIN 4"/>
    <property type="match status" value="1"/>
</dbReference>
<dbReference type="Pfam" id="PF05911">
    <property type="entry name" value="FPP"/>
    <property type="match status" value="3"/>
</dbReference>
<comment type="similarity">
    <text evidence="1">Belongs to the FPP family.</text>
</comment>
<dbReference type="Proteomes" id="UP001153076">
    <property type="component" value="Unassembled WGS sequence"/>
</dbReference>
<keyword evidence="6" id="KW-1185">Reference proteome</keyword>
<dbReference type="EMBL" id="JAKOGI010000505">
    <property type="protein sequence ID" value="KAJ8434031.1"/>
    <property type="molecule type" value="Genomic_DNA"/>
</dbReference>
<gene>
    <name evidence="5" type="ORF">Cgig2_001224</name>
</gene>
<feature type="coiled-coil region" evidence="3">
    <location>
        <begin position="6"/>
        <end position="185"/>
    </location>
</feature>
<evidence type="ECO:0008006" key="7">
    <source>
        <dbReference type="Google" id="ProtNLM"/>
    </source>
</evidence>
<dbReference type="InterPro" id="IPR008587">
    <property type="entry name" value="FPP_plant"/>
</dbReference>
<feature type="coiled-coil region" evidence="3">
    <location>
        <begin position="468"/>
        <end position="593"/>
    </location>
</feature>
<comment type="caution">
    <text evidence="5">The sequence shown here is derived from an EMBL/GenBank/DDBJ whole genome shotgun (WGS) entry which is preliminary data.</text>
</comment>
<accession>A0A9Q1K046</accession>
<evidence type="ECO:0000256" key="3">
    <source>
        <dbReference type="SAM" id="Coils"/>
    </source>
</evidence>
<evidence type="ECO:0000313" key="5">
    <source>
        <dbReference type="EMBL" id="KAJ8434031.1"/>
    </source>
</evidence>
<organism evidence="5 6">
    <name type="scientific">Carnegiea gigantea</name>
    <dbReference type="NCBI Taxonomy" id="171969"/>
    <lineage>
        <taxon>Eukaryota</taxon>
        <taxon>Viridiplantae</taxon>
        <taxon>Streptophyta</taxon>
        <taxon>Embryophyta</taxon>
        <taxon>Tracheophyta</taxon>
        <taxon>Spermatophyta</taxon>
        <taxon>Magnoliopsida</taxon>
        <taxon>eudicotyledons</taxon>
        <taxon>Gunneridae</taxon>
        <taxon>Pentapetalae</taxon>
        <taxon>Caryophyllales</taxon>
        <taxon>Cactineae</taxon>
        <taxon>Cactaceae</taxon>
        <taxon>Cactoideae</taxon>
        <taxon>Echinocereeae</taxon>
        <taxon>Carnegiea</taxon>
    </lineage>
</organism>
<dbReference type="PANTHER" id="PTHR31580:SF8">
    <property type="entry name" value="FILAMENT-LIKE PROTEIN (DUF869)"/>
    <property type="match status" value="1"/>
</dbReference>
<feature type="region of interest" description="Disordered" evidence="4">
    <location>
        <begin position="636"/>
        <end position="711"/>
    </location>
</feature>
<feature type="compositionally biased region" description="Polar residues" evidence="4">
    <location>
        <begin position="407"/>
        <end position="424"/>
    </location>
</feature>